<keyword evidence="2" id="KW-1185">Reference proteome</keyword>
<dbReference type="InterPro" id="IPR016024">
    <property type="entry name" value="ARM-type_fold"/>
</dbReference>
<name>A0A401ZZJ8_9CHLR</name>
<dbReference type="PANTHER" id="PTHR12697:SF5">
    <property type="entry name" value="DEOXYHYPUSINE HYDROXYLASE"/>
    <property type="match status" value="1"/>
</dbReference>
<dbReference type="AlphaFoldDB" id="A0A401ZZJ8"/>
<protein>
    <recommendedName>
        <fullName evidence="3">HEAT repeat-containing PBS lyase</fullName>
    </recommendedName>
</protein>
<dbReference type="PANTHER" id="PTHR12697">
    <property type="entry name" value="PBS LYASE HEAT-LIKE PROTEIN"/>
    <property type="match status" value="1"/>
</dbReference>
<dbReference type="RefSeq" id="WP_126579901.1">
    <property type="nucleotide sequence ID" value="NZ_BIFR01000001.1"/>
</dbReference>
<dbReference type="GO" id="GO:0016491">
    <property type="term" value="F:oxidoreductase activity"/>
    <property type="evidence" value="ECO:0007669"/>
    <property type="project" value="TreeGrafter"/>
</dbReference>
<dbReference type="InterPro" id="IPR004155">
    <property type="entry name" value="PBS_lyase_HEAT"/>
</dbReference>
<evidence type="ECO:0008006" key="3">
    <source>
        <dbReference type="Google" id="ProtNLM"/>
    </source>
</evidence>
<reference evidence="2" key="1">
    <citation type="submission" date="2018-12" db="EMBL/GenBank/DDBJ databases">
        <title>Tengunoibacter tsumagoiensis gen. nov., sp. nov., Dictyobacter kobayashii sp. nov., D. alpinus sp. nov., and D. joshuensis sp. nov. and description of Dictyobacteraceae fam. nov. within the order Ktedonobacterales isolated from Tengu-no-mugimeshi.</title>
        <authorList>
            <person name="Wang C.M."/>
            <person name="Zheng Y."/>
            <person name="Sakai Y."/>
            <person name="Toyoda A."/>
            <person name="Minakuchi Y."/>
            <person name="Abe K."/>
            <person name="Yokota A."/>
            <person name="Yabe S."/>
        </authorList>
    </citation>
    <scope>NUCLEOTIDE SEQUENCE [LARGE SCALE GENOMIC DNA]</scope>
    <source>
        <strain evidence="2">Uno3</strain>
    </source>
</reference>
<evidence type="ECO:0000313" key="2">
    <source>
        <dbReference type="Proteomes" id="UP000287352"/>
    </source>
</evidence>
<dbReference type="EMBL" id="BIFR01000001">
    <property type="protein sequence ID" value="GCE12266.1"/>
    <property type="molecule type" value="Genomic_DNA"/>
</dbReference>
<evidence type="ECO:0000313" key="1">
    <source>
        <dbReference type="EMBL" id="GCE12266.1"/>
    </source>
</evidence>
<proteinExistence type="predicted"/>
<accession>A0A401ZZJ8</accession>
<dbReference type="Pfam" id="PF13646">
    <property type="entry name" value="HEAT_2"/>
    <property type="match status" value="3"/>
</dbReference>
<organism evidence="1 2">
    <name type="scientific">Tengunoibacter tsumagoiensis</name>
    <dbReference type="NCBI Taxonomy" id="2014871"/>
    <lineage>
        <taxon>Bacteria</taxon>
        <taxon>Bacillati</taxon>
        <taxon>Chloroflexota</taxon>
        <taxon>Ktedonobacteria</taxon>
        <taxon>Ktedonobacterales</taxon>
        <taxon>Dictyobacteraceae</taxon>
        <taxon>Tengunoibacter</taxon>
    </lineage>
</organism>
<gene>
    <name evidence="1" type="ORF">KTT_21250</name>
</gene>
<dbReference type="SMART" id="SM00567">
    <property type="entry name" value="EZ_HEAT"/>
    <property type="match status" value="7"/>
</dbReference>
<comment type="caution">
    <text evidence="1">The sequence shown here is derived from an EMBL/GenBank/DDBJ whole genome shotgun (WGS) entry which is preliminary data.</text>
</comment>
<sequence>MEPVVSLTRILQDTTLDKQGRLEAVRALLQALTPLFDQQNGETELTHFFHTLPRADSQNFIELLILFSLEDSHKPLRLQQRWPQKVLSMLYEWVQPECLINALNNTNLDRRMAISLLKLIHDDECIQLMIDIAQDPAQNREMRTKAIWALDALEVNLPLKYAIEATRWHIYEGTEGVIICTVRRLAQQAPIDQLLPLLREEDNRLQSGAVKALMSIAKYIPLDTVLPLLKEDRHSVRKAALHILAAMGERTPFEIFTQLLRDPQQDTKMRQDAVYALNESTQPEAINILLEAAIKEKDPQVKIMALWVIANDDTEKSVPRLKAFLRSSPPFPLDSLIDLLNDSDQDVIKQTIVVLGILGSLEVAIPIDLLVSFLNNEDESIARKAALALCKLGSSAPVDKLLAALYAEKEETESEGTVHTYILEALSTLGKHIPLDALIPVLSADNQNEDRDRDSQEIDTSTLQNLARSLPEQIIQHFHNDRRASMRWMVLQAIEKSKAHEWLPLVIETLADTDNTSLEYTNSGRFSPDSIHDAAISALGALNAYSPIEPLLQLLPTSKEKFSFTQDDRISVLKALRQFGSRAPLTVLLPLLGSSDEHVCRLAFEHIQAIYPDALAELTPQLKTIARGGPVQGPFVSRRQYKIAETVALMQRADPSTLEMVIELLDHPFWEVRARAAKTLGTVQQPIPDYAIQRLSALCNDPESQNVQLTALTALNGILSSQ</sequence>
<dbReference type="Gene3D" id="1.25.10.10">
    <property type="entry name" value="Leucine-rich Repeat Variant"/>
    <property type="match status" value="4"/>
</dbReference>
<dbReference type="OrthoDB" id="3464935at2"/>
<dbReference type="SUPFAM" id="SSF48371">
    <property type="entry name" value="ARM repeat"/>
    <property type="match status" value="2"/>
</dbReference>
<dbReference type="Proteomes" id="UP000287352">
    <property type="component" value="Unassembled WGS sequence"/>
</dbReference>
<dbReference type="InterPro" id="IPR011989">
    <property type="entry name" value="ARM-like"/>
</dbReference>